<dbReference type="GO" id="GO:0016787">
    <property type="term" value="F:hydrolase activity"/>
    <property type="evidence" value="ECO:0007669"/>
    <property type="project" value="UniProtKB-KW"/>
</dbReference>
<dbReference type="EMBL" id="JASAOK010000046">
    <property type="protein sequence ID" value="KAK6211091.1"/>
    <property type="molecule type" value="Genomic_DNA"/>
</dbReference>
<dbReference type="Gene3D" id="3.30.2080.10">
    <property type="entry name" value="GH92 mannosidase domain"/>
    <property type="match status" value="1"/>
</dbReference>
<evidence type="ECO:0000313" key="3">
    <source>
        <dbReference type="Proteomes" id="UP001327957"/>
    </source>
</evidence>
<comment type="caution">
    <text evidence="2">The sequence shown here is derived from an EMBL/GenBank/DDBJ whole genome shotgun (WGS) entry which is preliminary data.</text>
</comment>
<feature type="domain" description="Glycosyl hydrolase family 92" evidence="1">
    <location>
        <begin position="99"/>
        <end position="174"/>
    </location>
</feature>
<dbReference type="InterPro" id="IPR012939">
    <property type="entry name" value="Glyco_hydro_92"/>
</dbReference>
<name>A0AAV9T1H2_9PEZI</name>
<keyword evidence="3" id="KW-1185">Reference proteome</keyword>
<keyword evidence="2" id="KW-0378">Hydrolase</keyword>
<reference evidence="2 3" key="1">
    <citation type="submission" date="2023-04" db="EMBL/GenBank/DDBJ databases">
        <title>Colletotrichum tabacum stain YC1 causing leaf anthracnose on Nicotiana tabacum(L.) cv.</title>
        <authorList>
            <person name="Ji Z."/>
            <person name="Wang M."/>
            <person name="Zhang J."/>
            <person name="Wang N."/>
            <person name="Zhou Z."/>
        </authorList>
    </citation>
    <scope>NUCLEOTIDE SEQUENCE [LARGE SCALE GENOMIC DNA]</scope>
    <source>
        <strain evidence="2 3">YC1</strain>
    </source>
</reference>
<gene>
    <name evidence="2" type="ORF">QIS74_10355</name>
</gene>
<evidence type="ECO:0000259" key="1">
    <source>
        <dbReference type="Pfam" id="PF07971"/>
    </source>
</evidence>
<sequence length="206" mass="22823">MTVVPQCWLGGLHDKYMAPGQICGNRIKSLWINGTDTNFPGVFLQKYMNGTWGLQDPIARSNLAGFCSLASSPSETIVASIWQHQIDVPHSTATLIGWPVFLTSYLYHNARRPPETLGGADPHVYTFVFNATRRRAAGNDNSGAIGAFVAFLLTDVFPVAGQESYFVTPPFFGESARLYGEAYSRGWIGYGFLNQGRMLELVWFWG</sequence>
<evidence type="ECO:0000313" key="2">
    <source>
        <dbReference type="EMBL" id="KAK6211091.1"/>
    </source>
</evidence>
<dbReference type="Proteomes" id="UP001327957">
    <property type="component" value="Unassembled WGS sequence"/>
</dbReference>
<protein>
    <submittedName>
        <fullName evidence="2">Glycosyl hydrolase family 92</fullName>
    </submittedName>
</protein>
<proteinExistence type="predicted"/>
<accession>A0AAV9T1H2</accession>
<dbReference type="AlphaFoldDB" id="A0AAV9T1H2"/>
<dbReference type="Pfam" id="PF07971">
    <property type="entry name" value="Glyco_hydro_92"/>
    <property type="match status" value="1"/>
</dbReference>
<organism evidence="2 3">
    <name type="scientific">Colletotrichum tabaci</name>
    <dbReference type="NCBI Taxonomy" id="1209068"/>
    <lineage>
        <taxon>Eukaryota</taxon>
        <taxon>Fungi</taxon>
        <taxon>Dikarya</taxon>
        <taxon>Ascomycota</taxon>
        <taxon>Pezizomycotina</taxon>
        <taxon>Sordariomycetes</taxon>
        <taxon>Hypocreomycetidae</taxon>
        <taxon>Glomerellales</taxon>
        <taxon>Glomerellaceae</taxon>
        <taxon>Colletotrichum</taxon>
        <taxon>Colletotrichum destructivum species complex</taxon>
    </lineage>
</organism>